<dbReference type="Proteomes" id="UP000266673">
    <property type="component" value="Unassembled WGS sequence"/>
</dbReference>
<evidence type="ECO:0000256" key="1">
    <source>
        <dbReference type="SAM" id="Coils"/>
    </source>
</evidence>
<evidence type="ECO:0000313" key="2">
    <source>
        <dbReference type="EMBL" id="RIB30954.1"/>
    </source>
</evidence>
<accession>A0A397W8C4</accession>
<name>A0A397W8C4_9GLOM</name>
<dbReference type="AlphaFoldDB" id="A0A397W8C4"/>
<organism evidence="2 3">
    <name type="scientific">Gigaspora rosea</name>
    <dbReference type="NCBI Taxonomy" id="44941"/>
    <lineage>
        <taxon>Eukaryota</taxon>
        <taxon>Fungi</taxon>
        <taxon>Fungi incertae sedis</taxon>
        <taxon>Mucoromycota</taxon>
        <taxon>Glomeromycotina</taxon>
        <taxon>Glomeromycetes</taxon>
        <taxon>Diversisporales</taxon>
        <taxon>Gigasporaceae</taxon>
        <taxon>Gigaspora</taxon>
    </lineage>
</organism>
<gene>
    <name evidence="2" type="ORF">C2G38_2151044</name>
</gene>
<protein>
    <submittedName>
        <fullName evidence="2">Uncharacterized protein</fullName>
    </submittedName>
</protein>
<keyword evidence="3" id="KW-1185">Reference proteome</keyword>
<proteinExistence type="predicted"/>
<evidence type="ECO:0000313" key="3">
    <source>
        <dbReference type="Proteomes" id="UP000266673"/>
    </source>
</evidence>
<keyword evidence="1" id="KW-0175">Coiled coil</keyword>
<feature type="coiled-coil region" evidence="1">
    <location>
        <begin position="96"/>
        <end position="126"/>
    </location>
</feature>
<reference evidence="2 3" key="1">
    <citation type="submission" date="2018-06" db="EMBL/GenBank/DDBJ databases">
        <title>Comparative genomics reveals the genomic features of Rhizophagus irregularis, R. cerebriforme, R. diaphanum and Gigaspora rosea, and their symbiotic lifestyle signature.</title>
        <authorList>
            <person name="Morin E."/>
            <person name="San Clemente H."/>
            <person name="Chen E.C.H."/>
            <person name="De La Providencia I."/>
            <person name="Hainaut M."/>
            <person name="Kuo A."/>
            <person name="Kohler A."/>
            <person name="Murat C."/>
            <person name="Tang N."/>
            <person name="Roy S."/>
            <person name="Loubradou J."/>
            <person name="Henrissat B."/>
            <person name="Grigoriev I.V."/>
            <person name="Corradi N."/>
            <person name="Roux C."/>
            <person name="Martin F.M."/>
        </authorList>
    </citation>
    <scope>NUCLEOTIDE SEQUENCE [LARGE SCALE GENOMIC DNA]</scope>
    <source>
        <strain evidence="2 3">DAOM 194757</strain>
    </source>
</reference>
<dbReference type="EMBL" id="QKWP01000001">
    <property type="protein sequence ID" value="RIB30954.1"/>
    <property type="molecule type" value="Genomic_DNA"/>
</dbReference>
<sequence length="186" mass="21878">MGVAYFRKPTVDKAAKKNLAFTEKQTAEAQKIINKAFRNYELDAKQILQDLKFIVKILEEIIREKEIVIFVKYSSSAPCRVIVPKVPPKHIVQNKISTKKNEKVEFEVARDKYENKKRKRMKEENKTHKVIEKSAEIGHSIEMNENRRAKLDPNEEIANNYFTDINLYQQSFYQQAFFTNTKFANT</sequence>
<comment type="caution">
    <text evidence="2">The sequence shown here is derived from an EMBL/GenBank/DDBJ whole genome shotgun (WGS) entry which is preliminary data.</text>
</comment>